<evidence type="ECO:0000313" key="2">
    <source>
        <dbReference type="EMBL" id="KAK0487938.1"/>
    </source>
</evidence>
<sequence length="361" mass="39529">MTSLTPPYAPRRPAPSAVNQTLASTDLVISPNDSWVLISHEDIVVQSSPTSTQDTLVKLAPRPFLKDSSPNNLPQSDNIPASPASSMASGGVAMSSRDSPTNDHPQSHDTPASPASSMASVELYLTKIVQPVGAARQNFEVLMESMGWPKMQAEVFRGTIKDLARKTLDQTVSVTDQVPEDIKRVRDLALSMEKYKNVLDTFAGAPESPEASIEWPVWQALIRSCKGFSAKEKREDDKMLAAKARRGAGRRMNIKLSIVRRSGRQFVHYNDRALAVITPQVICADVAAATSALAAQASGPRYPGCTSFFTWDYEGATDNTASARKRKIHTTGSTTRNQFLSSAHDEEPEELMQKWTLERLN</sequence>
<accession>A0AA39PP50</accession>
<feature type="compositionally biased region" description="Polar residues" evidence="1">
    <location>
        <begin position="330"/>
        <end position="341"/>
    </location>
</feature>
<dbReference type="AlphaFoldDB" id="A0AA39PP50"/>
<feature type="region of interest" description="Disordered" evidence="1">
    <location>
        <begin position="324"/>
        <end position="347"/>
    </location>
</feature>
<dbReference type="EMBL" id="JAUEPR010000003">
    <property type="protein sequence ID" value="KAK0487938.1"/>
    <property type="molecule type" value="Genomic_DNA"/>
</dbReference>
<feature type="region of interest" description="Disordered" evidence="1">
    <location>
        <begin position="63"/>
        <end position="116"/>
    </location>
</feature>
<feature type="compositionally biased region" description="Low complexity" evidence="1">
    <location>
        <begin position="80"/>
        <end position="96"/>
    </location>
</feature>
<proteinExistence type="predicted"/>
<evidence type="ECO:0000313" key="3">
    <source>
        <dbReference type="Proteomes" id="UP001175227"/>
    </source>
</evidence>
<feature type="compositionally biased region" description="Polar residues" evidence="1">
    <location>
        <begin position="97"/>
        <end position="116"/>
    </location>
</feature>
<protein>
    <submittedName>
        <fullName evidence="2">Uncharacterized protein</fullName>
    </submittedName>
</protein>
<name>A0AA39PP50_9AGAR</name>
<dbReference type="Proteomes" id="UP001175227">
    <property type="component" value="Unassembled WGS sequence"/>
</dbReference>
<reference evidence="2" key="1">
    <citation type="submission" date="2023-06" db="EMBL/GenBank/DDBJ databases">
        <authorList>
            <consortium name="Lawrence Berkeley National Laboratory"/>
            <person name="Ahrendt S."/>
            <person name="Sahu N."/>
            <person name="Indic B."/>
            <person name="Wong-Bajracharya J."/>
            <person name="Merenyi Z."/>
            <person name="Ke H.-M."/>
            <person name="Monk M."/>
            <person name="Kocsube S."/>
            <person name="Drula E."/>
            <person name="Lipzen A."/>
            <person name="Balint B."/>
            <person name="Henrissat B."/>
            <person name="Andreopoulos B."/>
            <person name="Martin F.M."/>
            <person name="Harder C.B."/>
            <person name="Rigling D."/>
            <person name="Ford K.L."/>
            <person name="Foster G.D."/>
            <person name="Pangilinan J."/>
            <person name="Papanicolaou A."/>
            <person name="Barry K."/>
            <person name="LaButti K."/>
            <person name="Viragh M."/>
            <person name="Koriabine M."/>
            <person name="Yan M."/>
            <person name="Riley R."/>
            <person name="Champramary S."/>
            <person name="Plett K.L."/>
            <person name="Tsai I.J."/>
            <person name="Slot J."/>
            <person name="Sipos G."/>
            <person name="Plett J."/>
            <person name="Nagy L.G."/>
            <person name="Grigoriev I.V."/>
        </authorList>
    </citation>
    <scope>NUCLEOTIDE SEQUENCE</scope>
    <source>
        <strain evidence="2">ICMP 16352</strain>
    </source>
</reference>
<comment type="caution">
    <text evidence="2">The sequence shown here is derived from an EMBL/GenBank/DDBJ whole genome shotgun (WGS) entry which is preliminary data.</text>
</comment>
<keyword evidence="3" id="KW-1185">Reference proteome</keyword>
<evidence type="ECO:0000256" key="1">
    <source>
        <dbReference type="SAM" id="MobiDB-lite"/>
    </source>
</evidence>
<feature type="compositionally biased region" description="Polar residues" evidence="1">
    <location>
        <begin position="68"/>
        <end position="79"/>
    </location>
</feature>
<gene>
    <name evidence="2" type="ORF">IW261DRAFT_1415548</name>
</gene>
<organism evidence="2 3">
    <name type="scientific">Armillaria novae-zelandiae</name>
    <dbReference type="NCBI Taxonomy" id="153914"/>
    <lineage>
        <taxon>Eukaryota</taxon>
        <taxon>Fungi</taxon>
        <taxon>Dikarya</taxon>
        <taxon>Basidiomycota</taxon>
        <taxon>Agaricomycotina</taxon>
        <taxon>Agaricomycetes</taxon>
        <taxon>Agaricomycetidae</taxon>
        <taxon>Agaricales</taxon>
        <taxon>Marasmiineae</taxon>
        <taxon>Physalacriaceae</taxon>
        <taxon>Armillaria</taxon>
    </lineage>
</organism>